<dbReference type="GO" id="GO:0005793">
    <property type="term" value="C:endoplasmic reticulum-Golgi intermediate compartment"/>
    <property type="evidence" value="ECO:0007669"/>
    <property type="project" value="TreeGrafter"/>
</dbReference>
<dbReference type="PANTHER" id="PTHR12062">
    <property type="entry name" value="N-ACETYLGLUCOSAMINYLTRANSFERASE VI"/>
    <property type="match status" value="1"/>
</dbReference>
<keyword evidence="2" id="KW-0328">Glycosyltransferase</keyword>
<protein>
    <recommendedName>
        <fullName evidence="8">Alpha-1,3-mannosyl-glycoprotein 4-beta-N-acetylglucosaminyltransferase B</fullName>
    </recommendedName>
</protein>
<reference evidence="6" key="1">
    <citation type="submission" date="2025-08" db="UniProtKB">
        <authorList>
            <consortium name="Ensembl"/>
        </authorList>
    </citation>
    <scope>IDENTIFICATION</scope>
</reference>
<keyword evidence="7" id="KW-1185">Reference proteome</keyword>
<keyword evidence="3" id="KW-0808">Transferase</keyword>
<dbReference type="InterPro" id="IPR006759">
    <property type="entry name" value="Glyco_transf_54"/>
</dbReference>
<dbReference type="Pfam" id="PF04666">
    <property type="entry name" value="MGAT4_cons"/>
    <property type="match status" value="1"/>
</dbReference>
<evidence type="ECO:0000256" key="3">
    <source>
        <dbReference type="ARBA" id="ARBA00022679"/>
    </source>
</evidence>
<dbReference type="GeneTree" id="ENSGT00940000156526"/>
<proteinExistence type="predicted"/>
<evidence type="ECO:0000259" key="4">
    <source>
        <dbReference type="Pfam" id="PF04666"/>
    </source>
</evidence>
<evidence type="ECO:0000313" key="7">
    <source>
        <dbReference type="Proteomes" id="UP000694546"/>
    </source>
</evidence>
<evidence type="ECO:0000259" key="5">
    <source>
        <dbReference type="Pfam" id="PF23524"/>
    </source>
</evidence>
<feature type="domain" description="MGAT4 conserved region" evidence="4">
    <location>
        <begin position="95"/>
        <end position="370"/>
    </location>
</feature>
<evidence type="ECO:0000256" key="2">
    <source>
        <dbReference type="ARBA" id="ARBA00022676"/>
    </source>
</evidence>
<sequence>MKFRPVQLVFLLPLGFLFSFTWINSIPKQTDSYEEIQSLYKRLLKAEAAGVQVNLELQRALERLANFSTTKVPSTASGQPRQELASSDLPNTLPLPNIFSYLPHLKEHVDGLAPNIVLGQGRRGVSLVLGVPTVRREKQSYLINTLSSLLFGLTPSQCADLLIIIFVAETDVEYVQTVADLLIKSFPAEASSGLLEVVSPSRSFYPDFTTLHETLGDSKERVKWRTKQTLDFSYLMLYAQDKGKYYVQLEDDIVATTDYYGMMQRYALQQEAEPWLFLEFSQLGFIGKMFHTQDLTMIVEFFLMFHKDKPIDWLLDHILWVKVCNPERDEKHCNAQKSLIRRRHKPSLFQHVGLQSSLSGKVQSLKDKDFSKQDLFRAHSNPLAQVSTSLAHYKTHTLGGLYLGQGFFWGLTPVRGDHVTIRLAQPAHVKRYLFRSGSFESHLDKFYNTTVEVLPRNASVSTEVSVGSPPQYIGSDGFIVIGDFQAGVAEGLVDEALQPVSALRLMVNADSDAWVLLSELFIEV</sequence>
<dbReference type="GO" id="GO:0005795">
    <property type="term" value="C:Golgi stack"/>
    <property type="evidence" value="ECO:0007669"/>
    <property type="project" value="TreeGrafter"/>
</dbReference>
<accession>A0A8C4YWL7</accession>
<dbReference type="InterPro" id="IPR057279">
    <property type="entry name" value="MGAT4"/>
</dbReference>
<dbReference type="GO" id="GO:0005783">
    <property type="term" value="C:endoplasmic reticulum"/>
    <property type="evidence" value="ECO:0007669"/>
    <property type="project" value="TreeGrafter"/>
</dbReference>
<gene>
    <name evidence="6" type="primary">zgc:154054</name>
</gene>
<comment type="pathway">
    <text evidence="1">Protein modification; protein glycosylation.</text>
</comment>
<evidence type="ECO:0008006" key="8">
    <source>
        <dbReference type="Google" id="ProtNLM"/>
    </source>
</evidence>
<dbReference type="AlphaFoldDB" id="A0A8C4YWL7"/>
<dbReference type="Proteomes" id="UP000694546">
    <property type="component" value="Chromosome 10"/>
</dbReference>
<dbReference type="GO" id="GO:0006487">
    <property type="term" value="P:protein N-linked glycosylation"/>
    <property type="evidence" value="ECO:0007669"/>
    <property type="project" value="TreeGrafter"/>
</dbReference>
<feature type="domain" description="MGAT4 A/B/C C-terminal" evidence="5">
    <location>
        <begin position="384"/>
        <end position="519"/>
    </location>
</feature>
<dbReference type="Pfam" id="PF23524">
    <property type="entry name" value="MGAT4A_C"/>
    <property type="match status" value="1"/>
</dbReference>
<dbReference type="PANTHER" id="PTHR12062:SF27">
    <property type="entry name" value="ALPHA-1,3-MANNOSYL-GLYCOPROTEIN 4-BETA-N-ACETYLGLUCOSAMINYLTRANSFERASE B"/>
    <property type="match status" value="1"/>
</dbReference>
<dbReference type="Ensembl" id="ENSGMOT00000000865.2">
    <property type="protein sequence ID" value="ENSGMOP00000000831.2"/>
    <property type="gene ID" value="ENSGMOG00000000732.2"/>
</dbReference>
<evidence type="ECO:0000313" key="6">
    <source>
        <dbReference type="Ensembl" id="ENSGMOP00000000831.2"/>
    </source>
</evidence>
<dbReference type="InterPro" id="IPR056576">
    <property type="entry name" value="MGAT4_A/B/C_C"/>
</dbReference>
<dbReference type="GO" id="GO:0008375">
    <property type="term" value="F:acetylglucosaminyltransferase activity"/>
    <property type="evidence" value="ECO:0007669"/>
    <property type="project" value="TreeGrafter"/>
</dbReference>
<name>A0A8C4YWL7_GADMO</name>
<reference evidence="6" key="2">
    <citation type="submission" date="2025-09" db="UniProtKB">
        <authorList>
            <consortium name="Ensembl"/>
        </authorList>
    </citation>
    <scope>IDENTIFICATION</scope>
</reference>
<organism evidence="6 7">
    <name type="scientific">Gadus morhua</name>
    <name type="common">Atlantic cod</name>
    <dbReference type="NCBI Taxonomy" id="8049"/>
    <lineage>
        <taxon>Eukaryota</taxon>
        <taxon>Metazoa</taxon>
        <taxon>Chordata</taxon>
        <taxon>Craniata</taxon>
        <taxon>Vertebrata</taxon>
        <taxon>Euteleostomi</taxon>
        <taxon>Actinopterygii</taxon>
        <taxon>Neopterygii</taxon>
        <taxon>Teleostei</taxon>
        <taxon>Neoteleostei</taxon>
        <taxon>Acanthomorphata</taxon>
        <taxon>Zeiogadaria</taxon>
        <taxon>Gadariae</taxon>
        <taxon>Gadiformes</taxon>
        <taxon>Gadoidei</taxon>
        <taxon>Gadidae</taxon>
        <taxon>Gadus</taxon>
    </lineage>
</organism>
<dbReference type="OMA" id="ICHPEKD"/>
<evidence type="ECO:0000256" key="1">
    <source>
        <dbReference type="ARBA" id="ARBA00004922"/>
    </source>
</evidence>